<evidence type="ECO:0000256" key="8">
    <source>
        <dbReference type="SAM" id="Phobius"/>
    </source>
</evidence>
<comment type="caution">
    <text evidence="9">The sequence shown here is derived from an EMBL/GenBank/DDBJ whole genome shotgun (WGS) entry which is preliminary data.</text>
</comment>
<protein>
    <submittedName>
        <fullName evidence="9">Cytosine permease</fullName>
    </submittedName>
</protein>
<keyword evidence="3 7" id="KW-0813">Transport</keyword>
<feature type="transmembrane region" description="Helical" evidence="8">
    <location>
        <begin position="106"/>
        <end position="125"/>
    </location>
</feature>
<evidence type="ECO:0000256" key="1">
    <source>
        <dbReference type="ARBA" id="ARBA00004141"/>
    </source>
</evidence>
<feature type="transmembrane region" description="Helical" evidence="8">
    <location>
        <begin position="245"/>
        <end position="271"/>
    </location>
</feature>
<dbReference type="Pfam" id="PF02133">
    <property type="entry name" value="Transp_cyt_pur"/>
    <property type="match status" value="1"/>
</dbReference>
<feature type="transmembrane region" description="Helical" evidence="8">
    <location>
        <begin position="334"/>
        <end position="353"/>
    </location>
</feature>
<feature type="transmembrane region" description="Helical" evidence="8">
    <location>
        <begin position="40"/>
        <end position="60"/>
    </location>
</feature>
<dbReference type="EMBL" id="JZXC01000001">
    <property type="protein sequence ID" value="KKA09876.1"/>
    <property type="molecule type" value="Genomic_DNA"/>
</dbReference>
<accession>A0A0F4XVL7</accession>
<feature type="transmembrane region" description="Helical" evidence="8">
    <location>
        <begin position="436"/>
        <end position="460"/>
    </location>
</feature>
<keyword evidence="4 8" id="KW-0812">Transmembrane</keyword>
<dbReference type="GO" id="GO:0022857">
    <property type="term" value="F:transmembrane transporter activity"/>
    <property type="evidence" value="ECO:0007669"/>
    <property type="project" value="InterPro"/>
</dbReference>
<dbReference type="GO" id="GO:0005886">
    <property type="term" value="C:plasma membrane"/>
    <property type="evidence" value="ECO:0007669"/>
    <property type="project" value="TreeGrafter"/>
</dbReference>
<name>A0A0F4XVL7_9PSED</name>
<feature type="transmembrane region" description="Helical" evidence="8">
    <location>
        <begin position="365"/>
        <end position="386"/>
    </location>
</feature>
<reference evidence="9 10" key="1">
    <citation type="submission" date="2015-03" db="EMBL/GenBank/DDBJ databases">
        <title>Pseudomonas fluorescens 1855-344 Genome sequencing and assembly.</title>
        <authorList>
            <person name="Eng W.W.H."/>
            <person name="Gan H.M."/>
            <person name="Savka M.A."/>
        </authorList>
    </citation>
    <scope>NUCLEOTIDE SEQUENCE [LARGE SCALE GENOMIC DNA]</scope>
    <source>
        <strain evidence="9 10">1855-344</strain>
    </source>
</reference>
<comment type="similarity">
    <text evidence="2 7">Belongs to the purine-cytosine permease (2.A.39) family.</text>
</comment>
<dbReference type="OrthoDB" id="9809167at2"/>
<proteinExistence type="inferred from homology"/>
<comment type="subcellular location">
    <subcellularLocation>
        <location evidence="1">Membrane</location>
        <topology evidence="1">Multi-pass membrane protein</topology>
    </subcellularLocation>
</comment>
<feature type="transmembrane region" description="Helical" evidence="8">
    <location>
        <begin position="145"/>
        <end position="167"/>
    </location>
</feature>
<feature type="transmembrane region" description="Helical" evidence="8">
    <location>
        <begin position="179"/>
        <end position="202"/>
    </location>
</feature>
<feature type="transmembrane region" description="Helical" evidence="8">
    <location>
        <begin position="208"/>
        <end position="233"/>
    </location>
</feature>
<evidence type="ECO:0000256" key="6">
    <source>
        <dbReference type="ARBA" id="ARBA00023136"/>
    </source>
</evidence>
<keyword evidence="6 7" id="KW-0472">Membrane</keyword>
<gene>
    <name evidence="9" type="ORF">VP02_00490</name>
</gene>
<feature type="transmembrane region" description="Helical" evidence="8">
    <location>
        <begin position="66"/>
        <end position="86"/>
    </location>
</feature>
<dbReference type="Proteomes" id="UP000033662">
    <property type="component" value="Unassembled WGS sequence"/>
</dbReference>
<feature type="transmembrane region" description="Helical" evidence="8">
    <location>
        <begin position="407"/>
        <end position="430"/>
    </location>
</feature>
<dbReference type="PIRSF" id="PIRSF002744">
    <property type="entry name" value="Pur-cyt_permease"/>
    <property type="match status" value="1"/>
</dbReference>
<evidence type="ECO:0000256" key="7">
    <source>
        <dbReference type="PIRNR" id="PIRNR002744"/>
    </source>
</evidence>
<evidence type="ECO:0000256" key="4">
    <source>
        <dbReference type="ARBA" id="ARBA00022692"/>
    </source>
</evidence>
<sequence length="488" mass="52190">MSEKVNVESSQGERHAAIVESRSIDYVPLSERHGRLGDQATIWFAGSAQLLSLATGAIGIALGLNLVWTLIGLALGTFLGTIPVAAHASQGPHLGLPQMVQTRPQFGRYGAVFIWIVAVLVYWGYVVLNVNLMGATAQQLELGAATISGIVLGVVSIVVAIFGYNLLHVGQRYTTMALVAVLGVFVVGLAMAGGFTSGMLALEGTFSFTPFLMVTSAALAYQLSWAFFVSDYSRYMPPTTSHRSIIAYTAMGAGLGVFSMEAVGAICAAFYPKDALTQGLQLAGDSIYPGFGAVVLVVGGIALLIFNGMCVYGGALTLITALDSIVPTNPNRSLRIKAIVILGISATVVGVMLPDTFINTTFYTVLAVLAYLMAPWTAVNLVDYFIVRKGQYSVREIFRSDGIYGKWNWRGMAAYVISFVAMIPFMYLPFYQGPAAAWFGGVDYAFFVGIPVGGILYWLFCMSLDVQSELLLIKDADADLDKDAAPIL</sequence>
<keyword evidence="5 8" id="KW-1133">Transmembrane helix</keyword>
<dbReference type="InterPro" id="IPR001248">
    <property type="entry name" value="Pur-cyt_permease"/>
</dbReference>
<evidence type="ECO:0000256" key="2">
    <source>
        <dbReference type="ARBA" id="ARBA00008974"/>
    </source>
</evidence>
<organism evidence="9 10">
    <name type="scientific">Pseudomonas kilonensis</name>
    <dbReference type="NCBI Taxonomy" id="132476"/>
    <lineage>
        <taxon>Bacteria</taxon>
        <taxon>Pseudomonadati</taxon>
        <taxon>Pseudomonadota</taxon>
        <taxon>Gammaproteobacteria</taxon>
        <taxon>Pseudomonadales</taxon>
        <taxon>Pseudomonadaceae</taxon>
        <taxon>Pseudomonas</taxon>
    </lineage>
</organism>
<dbReference type="PANTHER" id="PTHR31806">
    <property type="entry name" value="PURINE-CYTOSINE PERMEASE FCY2-RELATED"/>
    <property type="match status" value="1"/>
</dbReference>
<evidence type="ECO:0000313" key="9">
    <source>
        <dbReference type="EMBL" id="KKA09876.1"/>
    </source>
</evidence>
<dbReference type="PATRIC" id="fig|132476.4.peg.108"/>
<evidence type="ECO:0000256" key="3">
    <source>
        <dbReference type="ARBA" id="ARBA00022448"/>
    </source>
</evidence>
<dbReference type="Gene3D" id="1.10.4160.10">
    <property type="entry name" value="Hydantoin permease"/>
    <property type="match status" value="1"/>
</dbReference>
<dbReference type="PANTHER" id="PTHR31806:SF1">
    <property type="entry name" value="PURINE-CYTOSINE PERMEASE FCY2-RELATED"/>
    <property type="match status" value="1"/>
</dbReference>
<dbReference type="AlphaFoldDB" id="A0A0F4XVL7"/>
<feature type="transmembrane region" description="Helical" evidence="8">
    <location>
        <begin position="291"/>
        <end position="322"/>
    </location>
</feature>
<evidence type="ECO:0000256" key="5">
    <source>
        <dbReference type="ARBA" id="ARBA00022989"/>
    </source>
</evidence>
<evidence type="ECO:0000313" key="10">
    <source>
        <dbReference type="Proteomes" id="UP000033662"/>
    </source>
</evidence>
<dbReference type="InterPro" id="IPR026030">
    <property type="entry name" value="Pur-cyt_permease_Fcy2/21/22"/>
</dbReference>